<dbReference type="OrthoDB" id="10052414at2759"/>
<reference evidence="7" key="1">
    <citation type="submission" date="2021-02" db="EMBL/GenBank/DDBJ databases">
        <authorList>
            <person name="Nowell W R."/>
        </authorList>
    </citation>
    <scope>NUCLEOTIDE SEQUENCE</scope>
</reference>
<sequence length="182" mass="21326">MSSLHNTRRTVLIITFCISFAYAQTFYCFEGNLMIAAAPCSPKNTPCSIIDTTLLFFIQFLAPPLIIFYFGINIYLNVRQLKYQRQKPTISTVKTTQTRNNKKTDQIILRIVFIQVTLLLICSLPVFVFRLYTTLTLTTAKNSLRRSMENFFSNVTLLIYYFEKVCSFYIYTITNRHFRQIL</sequence>
<dbReference type="PROSITE" id="PS50262">
    <property type="entry name" value="G_PROTEIN_RECEP_F1_2"/>
    <property type="match status" value="1"/>
</dbReference>
<comment type="caution">
    <text evidence="7">The sequence shown here is derived from an EMBL/GenBank/DDBJ whole genome shotgun (WGS) entry which is preliminary data.</text>
</comment>
<evidence type="ECO:0000256" key="2">
    <source>
        <dbReference type="ARBA" id="ARBA00022692"/>
    </source>
</evidence>
<accession>A0A814I9X4</accession>
<organism evidence="7 8">
    <name type="scientific">Rotaria sordida</name>
    <dbReference type="NCBI Taxonomy" id="392033"/>
    <lineage>
        <taxon>Eukaryota</taxon>
        <taxon>Metazoa</taxon>
        <taxon>Spiralia</taxon>
        <taxon>Gnathifera</taxon>
        <taxon>Rotifera</taxon>
        <taxon>Eurotatoria</taxon>
        <taxon>Bdelloidea</taxon>
        <taxon>Philodinida</taxon>
        <taxon>Philodinidae</taxon>
        <taxon>Rotaria</taxon>
    </lineage>
</organism>
<dbReference type="SUPFAM" id="SSF81321">
    <property type="entry name" value="Family A G protein-coupled receptor-like"/>
    <property type="match status" value="1"/>
</dbReference>
<feature type="transmembrane region" description="Helical" evidence="5">
    <location>
        <begin position="54"/>
        <end position="76"/>
    </location>
</feature>
<dbReference type="Proteomes" id="UP000663882">
    <property type="component" value="Unassembled WGS sequence"/>
</dbReference>
<keyword evidence="3 5" id="KW-1133">Transmembrane helix</keyword>
<protein>
    <recommendedName>
        <fullName evidence="6">G-protein coupled receptors family 1 profile domain-containing protein</fullName>
    </recommendedName>
</protein>
<evidence type="ECO:0000256" key="4">
    <source>
        <dbReference type="ARBA" id="ARBA00023136"/>
    </source>
</evidence>
<dbReference type="GO" id="GO:0016020">
    <property type="term" value="C:membrane"/>
    <property type="evidence" value="ECO:0007669"/>
    <property type="project" value="UniProtKB-SubCell"/>
</dbReference>
<feature type="domain" description="G-protein coupled receptors family 1 profile" evidence="6">
    <location>
        <begin position="1"/>
        <end position="171"/>
    </location>
</feature>
<feature type="transmembrane region" description="Helical" evidence="5">
    <location>
        <begin position="107"/>
        <end position="131"/>
    </location>
</feature>
<dbReference type="Gene3D" id="1.20.1070.10">
    <property type="entry name" value="Rhodopsin 7-helix transmembrane proteins"/>
    <property type="match status" value="1"/>
</dbReference>
<gene>
    <name evidence="7" type="ORF">RFH988_LOCUS15230</name>
</gene>
<comment type="subcellular location">
    <subcellularLocation>
        <location evidence="1">Membrane</location>
    </subcellularLocation>
</comment>
<keyword evidence="2 5" id="KW-0812">Transmembrane</keyword>
<evidence type="ECO:0000256" key="3">
    <source>
        <dbReference type="ARBA" id="ARBA00022989"/>
    </source>
</evidence>
<evidence type="ECO:0000313" key="8">
    <source>
        <dbReference type="Proteomes" id="UP000663882"/>
    </source>
</evidence>
<dbReference type="EMBL" id="CAJNOO010000734">
    <property type="protein sequence ID" value="CAF1021574.1"/>
    <property type="molecule type" value="Genomic_DNA"/>
</dbReference>
<evidence type="ECO:0000313" key="7">
    <source>
        <dbReference type="EMBL" id="CAF1021574.1"/>
    </source>
</evidence>
<evidence type="ECO:0000256" key="1">
    <source>
        <dbReference type="ARBA" id="ARBA00004370"/>
    </source>
</evidence>
<evidence type="ECO:0000256" key="5">
    <source>
        <dbReference type="SAM" id="Phobius"/>
    </source>
</evidence>
<keyword evidence="4 5" id="KW-0472">Membrane</keyword>
<proteinExistence type="predicted"/>
<dbReference type="AlphaFoldDB" id="A0A814I9X4"/>
<evidence type="ECO:0000259" key="6">
    <source>
        <dbReference type="PROSITE" id="PS50262"/>
    </source>
</evidence>
<feature type="transmembrane region" description="Helical" evidence="5">
    <location>
        <begin position="151"/>
        <end position="171"/>
    </location>
</feature>
<dbReference type="InterPro" id="IPR017452">
    <property type="entry name" value="GPCR_Rhodpsn_7TM"/>
</dbReference>
<name>A0A814I9X4_9BILA</name>